<dbReference type="GO" id="GO:0005829">
    <property type="term" value="C:cytosol"/>
    <property type="evidence" value="ECO:0007669"/>
    <property type="project" value="TreeGrafter"/>
</dbReference>
<dbReference type="GO" id="GO:0051082">
    <property type="term" value="F:unfolded protein binding"/>
    <property type="evidence" value="ECO:0007669"/>
    <property type="project" value="InterPro"/>
</dbReference>
<gene>
    <name evidence="4" type="ORF">F3K02_08220</name>
</gene>
<keyword evidence="5" id="KW-1185">Reference proteome</keyword>
<dbReference type="PANTHER" id="PTHR35089">
    <property type="entry name" value="CHAPERONE PROTEIN SKP"/>
    <property type="match status" value="1"/>
</dbReference>
<name>A0A7Y8KXP6_9BURK</name>
<dbReference type="Pfam" id="PF03938">
    <property type="entry name" value="OmpH"/>
    <property type="match status" value="1"/>
</dbReference>
<dbReference type="RefSeq" id="WP_177134993.1">
    <property type="nucleotide sequence ID" value="NZ_JAGPWB010000033.1"/>
</dbReference>
<reference evidence="4 5" key="1">
    <citation type="submission" date="2019-09" db="EMBL/GenBank/DDBJ databases">
        <title>Hydrogenophaga aromatica sp. nov., isolated from a para-xylene-degrading enrichment culture.</title>
        <authorList>
            <person name="Tancsics A."/>
            <person name="Banerjee S."/>
        </authorList>
    </citation>
    <scope>NUCLEOTIDE SEQUENCE [LARGE SCALE GENOMIC DNA]</scope>
    <source>
        <strain evidence="4 5">D2P1</strain>
    </source>
</reference>
<dbReference type="PANTHER" id="PTHR35089:SF1">
    <property type="entry name" value="CHAPERONE PROTEIN SKP"/>
    <property type="match status" value="1"/>
</dbReference>
<keyword evidence="1 3" id="KW-0732">Signal</keyword>
<dbReference type="AlphaFoldDB" id="A0A7Y8KXP6"/>
<evidence type="ECO:0000313" key="4">
    <source>
        <dbReference type="EMBL" id="NWF45238.1"/>
    </source>
</evidence>
<evidence type="ECO:0000256" key="3">
    <source>
        <dbReference type="SAM" id="SignalP"/>
    </source>
</evidence>
<proteinExistence type="inferred from homology"/>
<comment type="caution">
    <text evidence="4">The sequence shown here is derived from an EMBL/GenBank/DDBJ whole genome shotgun (WGS) entry which is preliminary data.</text>
</comment>
<dbReference type="Proteomes" id="UP000545507">
    <property type="component" value="Unassembled WGS sequence"/>
</dbReference>
<feature type="chain" id="PRO_5031152480" evidence="3">
    <location>
        <begin position="28"/>
        <end position="172"/>
    </location>
</feature>
<evidence type="ECO:0000313" key="5">
    <source>
        <dbReference type="Proteomes" id="UP000545507"/>
    </source>
</evidence>
<dbReference type="PIRSF" id="PIRSF002094">
    <property type="entry name" value="OMP26_Skp"/>
    <property type="match status" value="1"/>
</dbReference>
<accession>A0A7Y8KXP6</accession>
<evidence type="ECO:0000256" key="2">
    <source>
        <dbReference type="PIRNR" id="PIRNR002094"/>
    </source>
</evidence>
<sequence length="172" mass="19393">MNKFPRLFLHGLLSVFLMAAAGSSVSAQEVRIGAVNLDSIVRDSALAKSLTAKLEQDFSPREKEIQALGVQLKSSSEKFEREAPTLPEAQRITRQRQLVEQDREFQRKQREFQEDLALRKSEALQQVVDRANRALKKVAEAEKYDLIIQDAAYINPKLDITAKVIDALNSAK</sequence>
<protein>
    <submittedName>
        <fullName evidence="4">OmpH family outer membrane protein</fullName>
    </submittedName>
</protein>
<comment type="similarity">
    <text evidence="2">Belongs to the skp family.</text>
</comment>
<dbReference type="Gene3D" id="3.30.910.20">
    <property type="entry name" value="Skp domain"/>
    <property type="match status" value="1"/>
</dbReference>
<dbReference type="InterPro" id="IPR024930">
    <property type="entry name" value="Skp_dom_sf"/>
</dbReference>
<feature type="signal peptide" evidence="3">
    <location>
        <begin position="1"/>
        <end position="27"/>
    </location>
</feature>
<dbReference type="SMART" id="SM00935">
    <property type="entry name" value="OmpH"/>
    <property type="match status" value="1"/>
</dbReference>
<dbReference type="GO" id="GO:0050821">
    <property type="term" value="P:protein stabilization"/>
    <property type="evidence" value="ECO:0007669"/>
    <property type="project" value="TreeGrafter"/>
</dbReference>
<dbReference type="InterPro" id="IPR005632">
    <property type="entry name" value="Chaperone_Skp"/>
</dbReference>
<organism evidence="4 5">
    <name type="scientific">Hydrogenophaga aromaticivorans</name>
    <dbReference type="NCBI Taxonomy" id="2610898"/>
    <lineage>
        <taxon>Bacteria</taxon>
        <taxon>Pseudomonadati</taxon>
        <taxon>Pseudomonadota</taxon>
        <taxon>Betaproteobacteria</taxon>
        <taxon>Burkholderiales</taxon>
        <taxon>Comamonadaceae</taxon>
        <taxon>Hydrogenophaga</taxon>
    </lineage>
</organism>
<dbReference type="SUPFAM" id="SSF111384">
    <property type="entry name" value="OmpH-like"/>
    <property type="match status" value="1"/>
</dbReference>
<evidence type="ECO:0000256" key="1">
    <source>
        <dbReference type="ARBA" id="ARBA00022729"/>
    </source>
</evidence>
<dbReference type="EMBL" id="VYGV01000006">
    <property type="protein sequence ID" value="NWF45238.1"/>
    <property type="molecule type" value="Genomic_DNA"/>
</dbReference>